<protein>
    <recommendedName>
        <fullName evidence="3">Photolyase/cryptochrome alpha/beta domain-containing protein</fullName>
    </recommendedName>
</protein>
<dbReference type="GO" id="GO:0005737">
    <property type="term" value="C:cytoplasm"/>
    <property type="evidence" value="ECO:0007669"/>
    <property type="project" value="TreeGrafter"/>
</dbReference>
<organism evidence="4">
    <name type="scientific">Notodromas monacha</name>
    <dbReference type="NCBI Taxonomy" id="399045"/>
    <lineage>
        <taxon>Eukaryota</taxon>
        <taxon>Metazoa</taxon>
        <taxon>Ecdysozoa</taxon>
        <taxon>Arthropoda</taxon>
        <taxon>Crustacea</taxon>
        <taxon>Oligostraca</taxon>
        <taxon>Ostracoda</taxon>
        <taxon>Podocopa</taxon>
        <taxon>Podocopida</taxon>
        <taxon>Cypridocopina</taxon>
        <taxon>Cypridoidea</taxon>
        <taxon>Cyprididae</taxon>
        <taxon>Notodromas</taxon>
    </lineage>
</organism>
<feature type="non-terminal residue" evidence="4">
    <location>
        <position position="399"/>
    </location>
</feature>
<gene>
    <name evidence="4" type="ORF">NMOB1V02_LOCUS11937</name>
</gene>
<dbReference type="Pfam" id="PF00875">
    <property type="entry name" value="DNA_photolyase"/>
    <property type="match status" value="1"/>
</dbReference>
<feature type="domain" description="Photolyase/cryptochrome alpha/beta" evidence="3">
    <location>
        <begin position="123"/>
        <end position="252"/>
    </location>
</feature>
<proteinExistence type="inferred from homology"/>
<dbReference type="GO" id="GO:0071949">
    <property type="term" value="F:FAD binding"/>
    <property type="evidence" value="ECO:0007669"/>
    <property type="project" value="TreeGrafter"/>
</dbReference>
<evidence type="ECO:0000313" key="4">
    <source>
        <dbReference type="EMBL" id="CAD7284330.1"/>
    </source>
</evidence>
<keyword evidence="5" id="KW-1185">Reference proteome</keyword>
<dbReference type="InterPro" id="IPR036155">
    <property type="entry name" value="Crypto/Photolyase_N_sf"/>
</dbReference>
<dbReference type="EMBL" id="OA889832">
    <property type="protein sequence ID" value="CAD7284330.1"/>
    <property type="molecule type" value="Genomic_DNA"/>
</dbReference>
<dbReference type="PROSITE" id="PS51645">
    <property type="entry name" value="PHR_CRY_ALPHA_BETA"/>
    <property type="match status" value="1"/>
</dbReference>
<evidence type="ECO:0000313" key="5">
    <source>
        <dbReference type="Proteomes" id="UP000678499"/>
    </source>
</evidence>
<dbReference type="OrthoDB" id="435881at2759"/>
<dbReference type="SUPFAM" id="SSF52425">
    <property type="entry name" value="Cryptochrome/photolyase, N-terminal domain"/>
    <property type="match status" value="1"/>
</dbReference>
<name>A0A7R9BZ50_9CRUS</name>
<feature type="region of interest" description="Disordered" evidence="2">
    <location>
        <begin position="48"/>
        <end position="94"/>
    </location>
</feature>
<dbReference type="InterPro" id="IPR002081">
    <property type="entry name" value="Cryptochrome/DNA_photolyase_1"/>
</dbReference>
<dbReference type="EMBL" id="CAJPEX010007795">
    <property type="protein sequence ID" value="CAG0924482.1"/>
    <property type="molecule type" value="Genomic_DNA"/>
</dbReference>
<evidence type="ECO:0000256" key="2">
    <source>
        <dbReference type="SAM" id="MobiDB-lite"/>
    </source>
</evidence>
<dbReference type="Gene3D" id="3.40.50.620">
    <property type="entry name" value="HUPs"/>
    <property type="match status" value="1"/>
</dbReference>
<comment type="similarity">
    <text evidence="1">Belongs to the DNA photolyase class-1 family.</text>
</comment>
<evidence type="ECO:0000259" key="3">
    <source>
        <dbReference type="PROSITE" id="PS51645"/>
    </source>
</evidence>
<reference evidence="4" key="1">
    <citation type="submission" date="2020-11" db="EMBL/GenBank/DDBJ databases">
        <authorList>
            <person name="Tran Van P."/>
        </authorList>
    </citation>
    <scope>NUCLEOTIDE SEQUENCE</scope>
</reference>
<dbReference type="AlphaFoldDB" id="A0A7R9BZ50"/>
<dbReference type="GO" id="GO:0005634">
    <property type="term" value="C:nucleus"/>
    <property type="evidence" value="ECO:0007669"/>
    <property type="project" value="TreeGrafter"/>
</dbReference>
<dbReference type="Proteomes" id="UP000678499">
    <property type="component" value="Unassembled WGS sequence"/>
</dbReference>
<dbReference type="GO" id="GO:0045892">
    <property type="term" value="P:negative regulation of DNA-templated transcription"/>
    <property type="evidence" value="ECO:0007669"/>
    <property type="project" value="TreeGrafter"/>
</dbReference>
<dbReference type="Gene3D" id="1.25.40.80">
    <property type="match status" value="1"/>
</dbReference>
<dbReference type="PANTHER" id="PTHR11455">
    <property type="entry name" value="CRYPTOCHROME"/>
    <property type="match status" value="1"/>
</dbReference>
<dbReference type="SUPFAM" id="SSF48173">
    <property type="entry name" value="Cryptochrome/photolyase FAD-binding domain"/>
    <property type="match status" value="1"/>
</dbReference>
<dbReference type="PANTHER" id="PTHR11455:SF30">
    <property type="entry name" value="CRYPTOCHROME-1"/>
    <property type="match status" value="1"/>
</dbReference>
<dbReference type="InterPro" id="IPR006050">
    <property type="entry name" value="DNA_photolyase_N"/>
</dbReference>
<dbReference type="InterPro" id="IPR036134">
    <property type="entry name" value="Crypto/Photolyase_FAD-like_sf"/>
</dbReference>
<sequence>MDHFRPSVSTTHAHCGLAQSQNNARHASLSAGNLHITHNINYQQRLRHENANTVSNRIRGDAADHSRTRRRDRRLASTSRRSSKHYHNSSRGSELQELNFNPSILSPSIVSDACGSCAYQGSPNVVHWFRRGLRFHDNPSLRSGLRNCSTWRCVYVLDPWFAGASNVGVNKWRFLLQSLEDLDRTLRRFNSRLFVIRGQPANVFPKVFREWRINKLTFEEDPEPFGRVRDQKIKTICKEMHISVSCKVSHTLYKLQKIIDKNGGQAPMTYRQFHSVLSQMDPPHPPAGTVTQEYLDRHCPKSVSPIDEDHDDKYGIPTLEELGFITSGLKQTLWPGGETEALTRLERHLERRAWVASFGRPRMTPQSLMANQTGLNPYLRFGCLSPKTFYHQMSELYRK</sequence>
<dbReference type="GO" id="GO:0003677">
    <property type="term" value="F:DNA binding"/>
    <property type="evidence" value="ECO:0007669"/>
    <property type="project" value="TreeGrafter"/>
</dbReference>
<dbReference type="GO" id="GO:0032922">
    <property type="term" value="P:circadian regulation of gene expression"/>
    <property type="evidence" value="ECO:0007669"/>
    <property type="project" value="TreeGrafter"/>
</dbReference>
<accession>A0A7R9BZ50</accession>
<dbReference type="InterPro" id="IPR014729">
    <property type="entry name" value="Rossmann-like_a/b/a_fold"/>
</dbReference>
<dbReference type="GO" id="GO:0043153">
    <property type="term" value="P:entrainment of circadian clock by photoperiod"/>
    <property type="evidence" value="ECO:0007669"/>
    <property type="project" value="TreeGrafter"/>
</dbReference>
<evidence type="ECO:0000256" key="1">
    <source>
        <dbReference type="ARBA" id="ARBA00005862"/>
    </source>
</evidence>